<dbReference type="AlphaFoldDB" id="A0A2S8FPX1"/>
<evidence type="ECO:0000256" key="1">
    <source>
        <dbReference type="SAM" id="Phobius"/>
    </source>
</evidence>
<evidence type="ECO:0000313" key="2">
    <source>
        <dbReference type="EMBL" id="PQO34243.1"/>
    </source>
</evidence>
<evidence type="ECO:0000313" key="3">
    <source>
        <dbReference type="Proteomes" id="UP000238322"/>
    </source>
</evidence>
<dbReference type="EMBL" id="PUHY01000010">
    <property type="protein sequence ID" value="PQO34243.1"/>
    <property type="molecule type" value="Genomic_DNA"/>
</dbReference>
<gene>
    <name evidence="2" type="ORF">C5Y83_11960</name>
</gene>
<accession>A0A2S8FPX1</accession>
<proteinExistence type="predicted"/>
<keyword evidence="1" id="KW-0472">Membrane</keyword>
<keyword evidence="1" id="KW-0812">Transmembrane</keyword>
<keyword evidence="1" id="KW-1133">Transmembrane helix</keyword>
<dbReference type="Proteomes" id="UP000238322">
    <property type="component" value="Unassembled WGS sequence"/>
</dbReference>
<reference evidence="2 3" key="1">
    <citation type="submission" date="2018-02" db="EMBL/GenBank/DDBJ databases">
        <title>Comparative genomes isolates from brazilian mangrove.</title>
        <authorList>
            <person name="Araujo J.E."/>
            <person name="Taketani R.G."/>
            <person name="Silva M.C.P."/>
            <person name="Loureco M.V."/>
            <person name="Andreote F.D."/>
        </authorList>
    </citation>
    <scope>NUCLEOTIDE SEQUENCE [LARGE SCALE GENOMIC DNA]</scope>
    <source>
        <strain evidence="2 3">Hex-1 MGV</strain>
    </source>
</reference>
<name>A0A2S8FPX1_9BACT</name>
<feature type="transmembrane region" description="Helical" evidence="1">
    <location>
        <begin position="15"/>
        <end position="36"/>
    </location>
</feature>
<organism evidence="2 3">
    <name type="scientific">Blastopirellula marina</name>
    <dbReference type="NCBI Taxonomy" id="124"/>
    <lineage>
        <taxon>Bacteria</taxon>
        <taxon>Pseudomonadati</taxon>
        <taxon>Planctomycetota</taxon>
        <taxon>Planctomycetia</taxon>
        <taxon>Pirellulales</taxon>
        <taxon>Pirellulaceae</taxon>
        <taxon>Blastopirellula</taxon>
    </lineage>
</organism>
<dbReference type="OrthoDB" id="288251at2"/>
<sequence>MEQANARFSRFRFTIRGLMLVTLLCGLPLGSCVYLLSRLREEKQEGPYENFDAWPLALKRLIGEDANLRQDIEPYELEAWVDHRSIWLLRADSPLYDRLLKQNPFEPADHQHPMAGRLMESAPSAWGQPRWGQCVWYATPGYGTTFMEGADLYLIAEDPATGEVIVLHEWIF</sequence>
<dbReference type="RefSeq" id="WP_105329972.1">
    <property type="nucleotide sequence ID" value="NZ_PUHY01000010.1"/>
</dbReference>
<comment type="caution">
    <text evidence="2">The sequence shown here is derived from an EMBL/GenBank/DDBJ whole genome shotgun (WGS) entry which is preliminary data.</text>
</comment>
<protein>
    <submittedName>
        <fullName evidence="2">Uncharacterized protein</fullName>
    </submittedName>
</protein>